<dbReference type="InterPro" id="IPR013217">
    <property type="entry name" value="Methyltransf_12"/>
</dbReference>
<dbReference type="RefSeq" id="WP_346075373.1">
    <property type="nucleotide sequence ID" value="NZ_BAAATL010000014.1"/>
</dbReference>
<name>A0ABN3LMK7_9ACTN</name>
<dbReference type="EMBL" id="BAAATL010000014">
    <property type="protein sequence ID" value="GAA2485619.1"/>
    <property type="molecule type" value="Genomic_DNA"/>
</dbReference>
<comment type="caution">
    <text evidence="2">The sequence shown here is derived from an EMBL/GenBank/DDBJ whole genome shotgun (WGS) entry which is preliminary data.</text>
</comment>
<dbReference type="CDD" id="cd02440">
    <property type="entry name" value="AdoMet_MTases"/>
    <property type="match status" value="1"/>
</dbReference>
<dbReference type="SUPFAM" id="SSF53335">
    <property type="entry name" value="S-adenosyl-L-methionine-dependent methyltransferases"/>
    <property type="match status" value="2"/>
</dbReference>
<evidence type="ECO:0000259" key="1">
    <source>
        <dbReference type="Pfam" id="PF08242"/>
    </source>
</evidence>
<evidence type="ECO:0000313" key="2">
    <source>
        <dbReference type="EMBL" id="GAA2485619.1"/>
    </source>
</evidence>
<keyword evidence="3" id="KW-1185">Reference proteome</keyword>
<dbReference type="Gene3D" id="3.40.50.150">
    <property type="entry name" value="Vaccinia Virus protein VP39"/>
    <property type="match status" value="2"/>
</dbReference>
<dbReference type="Pfam" id="PF08242">
    <property type="entry name" value="Methyltransf_12"/>
    <property type="match status" value="2"/>
</dbReference>
<feature type="domain" description="Methyltransferase type 12" evidence="1">
    <location>
        <begin position="177"/>
        <end position="274"/>
    </location>
</feature>
<organism evidence="2 3">
    <name type="scientific">Streptomyces graminearus</name>
    <dbReference type="NCBI Taxonomy" id="284030"/>
    <lineage>
        <taxon>Bacteria</taxon>
        <taxon>Bacillati</taxon>
        <taxon>Actinomycetota</taxon>
        <taxon>Actinomycetes</taxon>
        <taxon>Kitasatosporales</taxon>
        <taxon>Streptomycetaceae</taxon>
        <taxon>Streptomyces</taxon>
    </lineage>
</organism>
<dbReference type="PANTHER" id="PTHR43591">
    <property type="entry name" value="METHYLTRANSFERASE"/>
    <property type="match status" value="1"/>
</dbReference>
<proteinExistence type="predicted"/>
<gene>
    <name evidence="2" type="ORF">GCM10010422_34180</name>
</gene>
<accession>A0ABN3LMK7</accession>
<dbReference type="InterPro" id="IPR029063">
    <property type="entry name" value="SAM-dependent_MTases_sf"/>
</dbReference>
<protein>
    <recommendedName>
        <fullName evidence="1">Methyltransferase type 12 domain-containing protein</fullName>
    </recommendedName>
</protein>
<feature type="domain" description="Methyltransferase type 12" evidence="1">
    <location>
        <begin position="742"/>
        <end position="843"/>
    </location>
</feature>
<evidence type="ECO:0000313" key="3">
    <source>
        <dbReference type="Proteomes" id="UP001501721"/>
    </source>
</evidence>
<dbReference type="Proteomes" id="UP001501721">
    <property type="component" value="Unassembled WGS sequence"/>
</dbReference>
<reference evidence="2 3" key="1">
    <citation type="journal article" date="2019" name="Int. J. Syst. Evol. Microbiol.">
        <title>The Global Catalogue of Microorganisms (GCM) 10K type strain sequencing project: providing services to taxonomists for standard genome sequencing and annotation.</title>
        <authorList>
            <consortium name="The Broad Institute Genomics Platform"/>
            <consortium name="The Broad Institute Genome Sequencing Center for Infectious Disease"/>
            <person name="Wu L."/>
            <person name="Ma J."/>
        </authorList>
    </citation>
    <scope>NUCLEOTIDE SEQUENCE [LARGE SCALE GENOMIC DNA]</scope>
    <source>
        <strain evidence="2 3">JCM 6923</strain>
    </source>
</reference>
<sequence>MSHVLPDSRQEPRLLDELGHLDAISRAAMAAALRPALPGTEDAVAAALSVAPRHRCLLRRWLAALTGAGAVRRDEAGVFHRVGPTEAPALHELPGRYARLGFPPEMARLHRAALERLPTLLSDRVTLADLLPEDCDIVTSLGAYQRNIFTGRLHARCADLVAAEAARRGGAHRLRVVELGGGSGATTEAVLKVLPDGHPADYLFTDVSPLYTGAAAERLGVRTALLDIDTDFTAQGLTAGGADVVVAANVLHNASDVPAVLRRVRRLLAPGGTLLVVDSAGDCDTVLTSMQFLLSPPASSRYAADPRARFTDRRTGTDTVFPTADEWAEDLTAAGFAVRTRYPDDGAGPAPAGQYLWHAVVPEKSGADIEPLRLVLNGRGDEPVCTVDGTDFDAAAVLAAVQHACDPRSPDAPARFFTDVADALAVVRPRPAADSAPPPHILVLTGDTAGAEAALRTWTRGGHVTAVPSTTPPARLLADLELLAATEAVLPLTLVRALPTAPTAALTDLSALTRVICPEPGAGPGDAAAWAALGPCLEQTALPPRGVEDCTDPAAAADAALEGLDLHASVDAVHEVARAALHSMLHTLYRAGCYTRPGDRHTAERIAAAVGPAPDHRRLLRRWLTVLTEEGLLTREDGGTLGCATDPESYTDLDSVWRQARRRWRNAHGTDATVTYARGSAGELLPLMRGERSAAQLLFPRGETDTARSLYRESATARYQHHAAAALVAGHLRGGPGARRVLEAGGGTATTTEVVLPELERDLGTSVEYLFTDVSPFFLDHARARFGDRLRYGLLDIDRDPVAQGHRAGSYDAVVAGGVLNAAVDTDAAVRGLVRLLVPGGLLVLTEPTREEYWVLASQGFLLAAPRDARAATGASFLTHAQWRAVLAGAGLQPVADLPADGHPLYPLGHRVFAARRPLT</sequence>